<name>A0A4R8M3Z2_9BACT</name>
<dbReference type="OrthoDB" id="9798760at2"/>
<dbReference type="InterPro" id="IPR036754">
    <property type="entry name" value="YbaK/aa-tRNA-synt-asso_dom_sf"/>
</dbReference>
<dbReference type="AlphaFoldDB" id="A0A4R8M3Z2"/>
<reference evidence="2 3" key="1">
    <citation type="submission" date="2019-03" db="EMBL/GenBank/DDBJ databases">
        <title>Genomic Encyclopedia of Type Strains, Phase IV (KMG-IV): sequencing the most valuable type-strain genomes for metagenomic binning, comparative biology and taxonomic classification.</title>
        <authorList>
            <person name="Goeker M."/>
        </authorList>
    </citation>
    <scope>NUCLEOTIDE SEQUENCE [LARGE SCALE GENOMIC DNA]</scope>
    <source>
        <strain evidence="2 3">DSM 25964</strain>
    </source>
</reference>
<gene>
    <name evidence="2" type="ORF">C8D99_11027</name>
</gene>
<dbReference type="PANTHER" id="PTHR30411">
    <property type="entry name" value="CYTOPLASMIC PROTEIN"/>
    <property type="match status" value="1"/>
</dbReference>
<dbReference type="InterPro" id="IPR007214">
    <property type="entry name" value="YbaK/aa-tRNA-synth-assoc-dom"/>
</dbReference>
<proteinExistence type="predicted"/>
<evidence type="ECO:0000313" key="3">
    <source>
        <dbReference type="Proteomes" id="UP000295066"/>
    </source>
</evidence>
<dbReference type="RefSeq" id="WP_133957744.1">
    <property type="nucleotide sequence ID" value="NZ_SORI01000010.1"/>
</dbReference>
<dbReference type="Pfam" id="PF04073">
    <property type="entry name" value="tRNA_edit"/>
    <property type="match status" value="1"/>
</dbReference>
<keyword evidence="3" id="KW-1185">Reference proteome</keyword>
<evidence type="ECO:0000313" key="2">
    <source>
        <dbReference type="EMBL" id="TDY59900.1"/>
    </source>
</evidence>
<organism evidence="2 3">
    <name type="scientific">Aminivibrio pyruvatiphilus</name>
    <dbReference type="NCBI Taxonomy" id="1005740"/>
    <lineage>
        <taxon>Bacteria</taxon>
        <taxon>Thermotogati</taxon>
        <taxon>Synergistota</taxon>
        <taxon>Synergistia</taxon>
        <taxon>Synergistales</taxon>
        <taxon>Aminobacteriaceae</taxon>
        <taxon>Aminivibrio</taxon>
    </lineage>
</organism>
<dbReference type="SUPFAM" id="SSF55826">
    <property type="entry name" value="YbaK/ProRS associated domain"/>
    <property type="match status" value="1"/>
</dbReference>
<dbReference type="Proteomes" id="UP000295066">
    <property type="component" value="Unassembled WGS sequence"/>
</dbReference>
<dbReference type="Gene3D" id="3.90.960.10">
    <property type="entry name" value="YbaK/aminoacyl-tRNA synthetase-associated domain"/>
    <property type="match status" value="1"/>
</dbReference>
<sequence length="170" mass="18504">MTNNAQAGSPEGWQLSGDPVEKVRAFLRERGYPDTITFSEETIFTVDDASRAVGAPPAHILKSLVLLVDETPLLALMSGINRVDARKVRSACSAKKVRMADPEYVYRWSGFQVGGVPPVGYPEAIPALLDEDLFLYPVVWAAAGSDHAFFPVSPGDLQKMTGGRKCPIRK</sequence>
<dbReference type="CDD" id="cd04333">
    <property type="entry name" value="ProX_deacylase"/>
    <property type="match status" value="1"/>
</dbReference>
<protein>
    <submittedName>
        <fullName evidence="2">Prolyl-tRNA editing enzyme YbaK/EbsC (Cys-tRNA(Pro) deacylase)</fullName>
    </submittedName>
</protein>
<evidence type="ECO:0000259" key="1">
    <source>
        <dbReference type="Pfam" id="PF04073"/>
    </source>
</evidence>
<dbReference type="PANTHER" id="PTHR30411:SF1">
    <property type="entry name" value="CYTOPLASMIC PROTEIN"/>
    <property type="match status" value="1"/>
</dbReference>
<accession>A0A4R8M3Z2</accession>
<dbReference type="EMBL" id="SORI01000010">
    <property type="protein sequence ID" value="TDY59900.1"/>
    <property type="molecule type" value="Genomic_DNA"/>
</dbReference>
<dbReference type="GO" id="GO:0002161">
    <property type="term" value="F:aminoacyl-tRNA deacylase activity"/>
    <property type="evidence" value="ECO:0007669"/>
    <property type="project" value="InterPro"/>
</dbReference>
<comment type="caution">
    <text evidence="2">The sequence shown here is derived from an EMBL/GenBank/DDBJ whole genome shotgun (WGS) entry which is preliminary data.</text>
</comment>
<feature type="domain" description="YbaK/aminoacyl-tRNA synthetase-associated" evidence="1">
    <location>
        <begin position="41"/>
        <end position="159"/>
    </location>
</feature>